<evidence type="ECO:0000313" key="1">
    <source>
        <dbReference type="EMBL" id="TGY90309.1"/>
    </source>
</evidence>
<proteinExistence type="predicted"/>
<comment type="caution">
    <text evidence="1">The sequence shown here is derived from an EMBL/GenBank/DDBJ whole genome shotgun (WGS) entry which is preliminary data.</text>
</comment>
<keyword evidence="1" id="KW-0489">Methyltransferase</keyword>
<dbReference type="GO" id="GO:0008168">
    <property type="term" value="F:methyltransferase activity"/>
    <property type="evidence" value="ECO:0007669"/>
    <property type="project" value="UniProtKB-KW"/>
</dbReference>
<dbReference type="RefSeq" id="WP_135994807.1">
    <property type="nucleotide sequence ID" value="NZ_CP071057.1"/>
</dbReference>
<dbReference type="Gene3D" id="3.40.50.150">
    <property type="entry name" value="Vaccinia Virus protein VP39"/>
    <property type="match status" value="1"/>
</dbReference>
<reference evidence="1 2" key="1">
    <citation type="journal article" date="2017" name="Int. J. Syst. Evol. Microbiol.">
        <title>Marinicauda algicola sp. nov., isolated from a marine red alga Rhodosorus marinus.</title>
        <authorList>
            <person name="Jeong S.E."/>
            <person name="Jeon S.H."/>
            <person name="Chun B.H."/>
            <person name="Kim D.W."/>
            <person name="Jeon C.O."/>
        </authorList>
    </citation>
    <scope>NUCLEOTIDE SEQUENCE [LARGE SCALE GENOMIC DNA]</scope>
    <source>
        <strain evidence="1 2">JCM 31718</strain>
    </source>
</reference>
<dbReference type="Pfam" id="PF13489">
    <property type="entry name" value="Methyltransf_23"/>
    <property type="match status" value="1"/>
</dbReference>
<dbReference type="SUPFAM" id="SSF53335">
    <property type="entry name" value="S-adenosyl-L-methionine-dependent methyltransferases"/>
    <property type="match status" value="1"/>
</dbReference>
<accession>A0A4V3RYG3</accession>
<dbReference type="EMBL" id="SRXW01000001">
    <property type="protein sequence ID" value="TGY90309.1"/>
    <property type="molecule type" value="Genomic_DNA"/>
</dbReference>
<keyword evidence="1" id="KW-0808">Transferase</keyword>
<organism evidence="1 2">
    <name type="scientific">Marinicauda algicola</name>
    <dbReference type="NCBI Taxonomy" id="2029849"/>
    <lineage>
        <taxon>Bacteria</taxon>
        <taxon>Pseudomonadati</taxon>
        <taxon>Pseudomonadota</taxon>
        <taxon>Alphaproteobacteria</taxon>
        <taxon>Maricaulales</taxon>
        <taxon>Maricaulaceae</taxon>
        <taxon>Marinicauda</taxon>
    </lineage>
</organism>
<sequence length="245" mass="28406">MKECSKFVLRRSNDKKFACKYLVGDGVDIGGEPDPLALYRTVFPLITSVKTWDLGDGDAQFMAGVEDGRYDFVFSSHCLEHLRDPFEGLKNWLRVVKPGGHIVFMIPEEDMYERGVWPSTHNRDHKRTFTVFKEKSWSPDTTNVLDLVKSLGAYADLRHLQVIDQTYHQDWPRYDQTLTPVTEAAIEVVIRKRTDEEVQAGGRHLTQSEQPSPFVRRYLNQYKADHEVLKRHTDKDKLFSDESEV</sequence>
<dbReference type="CDD" id="cd02440">
    <property type="entry name" value="AdoMet_MTases"/>
    <property type="match status" value="1"/>
</dbReference>
<name>A0A4V3RYG3_9PROT</name>
<dbReference type="GO" id="GO:0032259">
    <property type="term" value="P:methylation"/>
    <property type="evidence" value="ECO:0007669"/>
    <property type="project" value="UniProtKB-KW"/>
</dbReference>
<evidence type="ECO:0000313" key="2">
    <source>
        <dbReference type="Proteomes" id="UP000308054"/>
    </source>
</evidence>
<dbReference type="AlphaFoldDB" id="A0A4V3RYG3"/>
<gene>
    <name evidence="1" type="ORF">E5163_04065</name>
</gene>
<protein>
    <submittedName>
        <fullName evidence="1">SAM-dependent methyltransferase</fullName>
    </submittedName>
</protein>
<dbReference type="InterPro" id="IPR029063">
    <property type="entry name" value="SAM-dependent_MTases_sf"/>
</dbReference>
<dbReference type="OrthoDB" id="7537532at2"/>
<dbReference type="Proteomes" id="UP000308054">
    <property type="component" value="Unassembled WGS sequence"/>
</dbReference>
<keyword evidence="2" id="KW-1185">Reference proteome</keyword>